<keyword evidence="1" id="KW-0378">Hydrolase</keyword>
<accession>A0A561QPV9</accession>
<name>A0A561QPV9_9HYPH</name>
<reference evidence="3 4" key="1">
    <citation type="submission" date="2019-06" db="EMBL/GenBank/DDBJ databases">
        <title>Sorghum-associated microbial communities from plants grown in Nebraska, USA.</title>
        <authorList>
            <person name="Schachtman D."/>
        </authorList>
    </citation>
    <scope>NUCLEOTIDE SEQUENCE [LARGE SCALE GENOMIC DNA]</scope>
    <source>
        <strain evidence="3 4">1225</strain>
    </source>
</reference>
<dbReference type="PANTHER" id="PTHR43540">
    <property type="entry name" value="PEROXYUREIDOACRYLATE/UREIDOACRYLATE AMIDOHYDROLASE-RELATED"/>
    <property type="match status" value="1"/>
</dbReference>
<dbReference type="SUPFAM" id="SSF52499">
    <property type="entry name" value="Isochorismatase-like hydrolases"/>
    <property type="match status" value="1"/>
</dbReference>
<organism evidence="3 4">
    <name type="scientific">Neorhizobium alkalisoli</name>
    <dbReference type="NCBI Taxonomy" id="528178"/>
    <lineage>
        <taxon>Bacteria</taxon>
        <taxon>Pseudomonadati</taxon>
        <taxon>Pseudomonadota</taxon>
        <taxon>Alphaproteobacteria</taxon>
        <taxon>Hyphomicrobiales</taxon>
        <taxon>Rhizobiaceae</taxon>
        <taxon>Rhizobium/Agrobacterium group</taxon>
        <taxon>Neorhizobium</taxon>
    </lineage>
</organism>
<evidence type="ECO:0000313" key="4">
    <source>
        <dbReference type="Proteomes" id="UP000320653"/>
    </source>
</evidence>
<dbReference type="OrthoDB" id="9811489at2"/>
<evidence type="ECO:0000313" key="3">
    <source>
        <dbReference type="EMBL" id="TWF52397.1"/>
    </source>
</evidence>
<dbReference type="InterPro" id="IPR036380">
    <property type="entry name" value="Isochorismatase-like_sf"/>
</dbReference>
<dbReference type="GO" id="GO:0016787">
    <property type="term" value="F:hydrolase activity"/>
    <property type="evidence" value="ECO:0007669"/>
    <property type="project" value="UniProtKB-KW"/>
</dbReference>
<proteinExistence type="predicted"/>
<dbReference type="InterPro" id="IPR000868">
    <property type="entry name" value="Isochorismatase-like_dom"/>
</dbReference>
<evidence type="ECO:0000256" key="1">
    <source>
        <dbReference type="ARBA" id="ARBA00022801"/>
    </source>
</evidence>
<feature type="domain" description="Isochorismatase-like" evidence="2">
    <location>
        <begin position="5"/>
        <end position="172"/>
    </location>
</feature>
<dbReference type="PANTHER" id="PTHR43540:SF6">
    <property type="entry name" value="ISOCHORISMATASE-LIKE DOMAIN-CONTAINING PROTEIN"/>
    <property type="match status" value="1"/>
</dbReference>
<dbReference type="Pfam" id="PF00857">
    <property type="entry name" value="Isochorismatase"/>
    <property type="match status" value="1"/>
</dbReference>
<dbReference type="AlphaFoldDB" id="A0A561QPV9"/>
<dbReference type="Gene3D" id="3.40.50.850">
    <property type="entry name" value="Isochorismatase-like"/>
    <property type="match status" value="1"/>
</dbReference>
<dbReference type="Proteomes" id="UP000320653">
    <property type="component" value="Unassembled WGS sequence"/>
</dbReference>
<protein>
    <submittedName>
        <fullName evidence="3">Nicotinamidase-related amidase</fullName>
    </submittedName>
</protein>
<evidence type="ECO:0000259" key="2">
    <source>
        <dbReference type="Pfam" id="PF00857"/>
    </source>
</evidence>
<keyword evidence="4" id="KW-1185">Reference proteome</keyword>
<comment type="caution">
    <text evidence="3">The sequence shown here is derived from an EMBL/GenBank/DDBJ whole genome shotgun (WGS) entry which is preliminary data.</text>
</comment>
<dbReference type="EMBL" id="VIWP01000005">
    <property type="protein sequence ID" value="TWF52397.1"/>
    <property type="molecule type" value="Genomic_DNA"/>
</dbReference>
<dbReference type="InterPro" id="IPR050272">
    <property type="entry name" value="Isochorismatase-like_hydrls"/>
</dbReference>
<dbReference type="CDD" id="cd00431">
    <property type="entry name" value="cysteine_hydrolases"/>
    <property type="match status" value="1"/>
</dbReference>
<dbReference type="RefSeq" id="WP_145640124.1">
    <property type="nucleotide sequence ID" value="NZ_VIWP01000005.1"/>
</dbReference>
<gene>
    <name evidence="3" type="ORF">FHW37_105501</name>
</gene>
<sequence>METRHIVIDMQRMFAEETPWHAPALADILPNVLMLCDAYAGRTLFAKFMLPASPEAALGAWRSYYDRWSAMTTQDIDPGMQDLIEPLRKIARPETIVEKTTYSIFEVPGFAERLKAEGVGRLIFSGAETDVCVLASVFDAIDAGFHVAIAADAVCSSSVDAHDAVLKHLLPRLPEQIQLVESARLLL</sequence>